<evidence type="ECO:0000256" key="4">
    <source>
        <dbReference type="ARBA" id="ARBA00022723"/>
    </source>
</evidence>
<evidence type="ECO:0000313" key="10">
    <source>
        <dbReference type="EMBL" id="THH09015.1"/>
    </source>
</evidence>
<keyword evidence="8" id="KW-0472">Membrane</keyword>
<feature type="transmembrane region" description="Helical" evidence="8">
    <location>
        <begin position="17"/>
        <end position="40"/>
    </location>
</feature>
<keyword evidence="4" id="KW-0479">Metal-binding</keyword>
<dbReference type="EC" id="1.11.2.1" evidence="10"/>
<dbReference type="InterPro" id="IPR000028">
    <property type="entry name" value="Chloroperoxidase"/>
</dbReference>
<keyword evidence="5 10" id="KW-0560">Oxidoreductase</keyword>
<evidence type="ECO:0000259" key="9">
    <source>
        <dbReference type="PROSITE" id="PS51405"/>
    </source>
</evidence>
<evidence type="ECO:0000256" key="6">
    <source>
        <dbReference type="ARBA" id="ARBA00023004"/>
    </source>
</evidence>
<dbReference type="PROSITE" id="PS51405">
    <property type="entry name" value="HEME_HALOPEROXIDASE"/>
    <property type="match status" value="1"/>
</dbReference>
<evidence type="ECO:0000256" key="5">
    <source>
        <dbReference type="ARBA" id="ARBA00023002"/>
    </source>
</evidence>
<dbReference type="GO" id="GO:0046872">
    <property type="term" value="F:metal ion binding"/>
    <property type="evidence" value="ECO:0007669"/>
    <property type="project" value="UniProtKB-KW"/>
</dbReference>
<comment type="cofactor">
    <cofactor evidence="1">
        <name>heme b</name>
        <dbReference type="ChEBI" id="CHEBI:60344"/>
    </cofactor>
</comment>
<evidence type="ECO:0000256" key="7">
    <source>
        <dbReference type="ARBA" id="ARBA00025795"/>
    </source>
</evidence>
<evidence type="ECO:0000256" key="3">
    <source>
        <dbReference type="ARBA" id="ARBA00022617"/>
    </source>
</evidence>
<accession>A0A4S4LBU9</accession>
<keyword evidence="11" id="KW-1185">Reference proteome</keyword>
<dbReference type="SUPFAM" id="SSF47571">
    <property type="entry name" value="Cloroperoxidase"/>
    <property type="match status" value="1"/>
</dbReference>
<gene>
    <name evidence="10" type="ORF">EW145_g2323</name>
</gene>
<keyword evidence="8" id="KW-1133">Transmembrane helix</keyword>
<reference evidence="10 11" key="1">
    <citation type="submission" date="2019-02" db="EMBL/GenBank/DDBJ databases">
        <title>Genome sequencing of the rare red list fungi Phellinidium pouzarii.</title>
        <authorList>
            <person name="Buettner E."/>
            <person name="Kellner H."/>
        </authorList>
    </citation>
    <scope>NUCLEOTIDE SEQUENCE [LARGE SCALE GENOMIC DNA]</scope>
    <source>
        <strain evidence="10 11">DSM 108285</strain>
    </source>
</reference>
<organism evidence="10 11">
    <name type="scientific">Phellinidium pouzarii</name>
    <dbReference type="NCBI Taxonomy" id="167371"/>
    <lineage>
        <taxon>Eukaryota</taxon>
        <taxon>Fungi</taxon>
        <taxon>Dikarya</taxon>
        <taxon>Basidiomycota</taxon>
        <taxon>Agaricomycotina</taxon>
        <taxon>Agaricomycetes</taxon>
        <taxon>Hymenochaetales</taxon>
        <taxon>Hymenochaetaceae</taxon>
        <taxon>Phellinidium</taxon>
    </lineage>
</organism>
<comment type="similarity">
    <text evidence="7">Belongs to the chloroperoxidase family.</text>
</comment>
<dbReference type="Pfam" id="PF01328">
    <property type="entry name" value="Peroxidase_2"/>
    <property type="match status" value="1"/>
</dbReference>
<proteinExistence type="inferred from homology"/>
<evidence type="ECO:0000313" key="11">
    <source>
        <dbReference type="Proteomes" id="UP000308199"/>
    </source>
</evidence>
<keyword evidence="8" id="KW-0812">Transmembrane</keyword>
<dbReference type="PANTHER" id="PTHR33577">
    <property type="entry name" value="STERIGMATOCYSTIN BIOSYNTHESIS PEROXIDASE STCC-RELATED"/>
    <property type="match status" value="1"/>
</dbReference>
<keyword evidence="6" id="KW-0408">Iron</keyword>
<dbReference type="Proteomes" id="UP000308199">
    <property type="component" value="Unassembled WGS sequence"/>
</dbReference>
<feature type="domain" description="Heme haloperoxidase family profile" evidence="9">
    <location>
        <begin position="60"/>
        <end position="266"/>
    </location>
</feature>
<protein>
    <submittedName>
        <fullName evidence="10">Heme-thiolate peroxidase</fullName>
        <ecNumber evidence="10">1.11.2.1</ecNumber>
    </submittedName>
</protein>
<keyword evidence="3" id="KW-0349">Heme</keyword>
<dbReference type="AlphaFoldDB" id="A0A4S4LBU9"/>
<dbReference type="Gene3D" id="1.10.489.10">
    <property type="entry name" value="Chloroperoxidase-like"/>
    <property type="match status" value="1"/>
</dbReference>
<evidence type="ECO:0000256" key="8">
    <source>
        <dbReference type="SAM" id="Phobius"/>
    </source>
</evidence>
<dbReference type="EMBL" id="SGPK01000079">
    <property type="protein sequence ID" value="THH09015.1"/>
    <property type="molecule type" value="Genomic_DNA"/>
</dbReference>
<sequence length="293" mass="32459">MWIITAVSRIFGGTCSFLSGVLSNIGIFTWDFGLFLLNLVSFKRKVGKVTLSGVPGHGGVWPEYIPPTETDSRSACPMLNALSNHGILPRDGRDISYREMGEAIRNTYNFAPTFCLFVPSYMAGLLTRNSKKDTINLADISVHNGIEHDASLTRHDSLLQPDQSKPALDLIDDLLSSATGPNNTLTTHDLSVVSGRRRREARATNSSFTLSTFHKVFGSSNSSTMLTIFGGRVDDLQVMLKEERIPDGWESRIRDPFGLTFAAFNRTVFRVELGIDEKAKDSRVKQPEEDVKV</sequence>
<comment type="caution">
    <text evidence="10">The sequence shown here is derived from an EMBL/GenBank/DDBJ whole genome shotgun (WGS) entry which is preliminary data.</text>
</comment>
<dbReference type="GO" id="GO:0004601">
    <property type="term" value="F:peroxidase activity"/>
    <property type="evidence" value="ECO:0007669"/>
    <property type="project" value="UniProtKB-KW"/>
</dbReference>
<dbReference type="OrthoDB" id="407298at2759"/>
<evidence type="ECO:0000256" key="2">
    <source>
        <dbReference type="ARBA" id="ARBA00022559"/>
    </source>
</evidence>
<dbReference type="InterPro" id="IPR036851">
    <property type="entry name" value="Chloroperoxidase-like_sf"/>
</dbReference>
<keyword evidence="2 10" id="KW-0575">Peroxidase</keyword>
<name>A0A4S4LBU9_9AGAM</name>
<dbReference type="PANTHER" id="PTHR33577:SF18">
    <property type="entry name" value="HEME HALOPEROXIDASE FAMILY PROFILE DOMAIN-CONTAINING PROTEIN"/>
    <property type="match status" value="1"/>
</dbReference>
<evidence type="ECO:0000256" key="1">
    <source>
        <dbReference type="ARBA" id="ARBA00001970"/>
    </source>
</evidence>